<dbReference type="Proteomes" id="UP000567922">
    <property type="component" value="Unassembled WGS sequence"/>
</dbReference>
<name>A0A839RVC2_9ACTN</name>
<feature type="signal peptide" evidence="2">
    <location>
        <begin position="1"/>
        <end position="30"/>
    </location>
</feature>
<feature type="chain" id="PRO_5038428934" evidence="2">
    <location>
        <begin position="31"/>
        <end position="534"/>
    </location>
</feature>
<organism evidence="4 5">
    <name type="scientific">Hoyosella altamirensis</name>
    <dbReference type="NCBI Taxonomy" id="616997"/>
    <lineage>
        <taxon>Bacteria</taxon>
        <taxon>Bacillati</taxon>
        <taxon>Actinomycetota</taxon>
        <taxon>Actinomycetes</taxon>
        <taxon>Mycobacteriales</taxon>
        <taxon>Hoyosellaceae</taxon>
        <taxon>Hoyosella</taxon>
    </lineage>
</organism>
<evidence type="ECO:0000256" key="1">
    <source>
        <dbReference type="SAM" id="MobiDB-lite"/>
    </source>
</evidence>
<dbReference type="Gene3D" id="3.40.50.1820">
    <property type="entry name" value="alpha/beta hydrolase"/>
    <property type="match status" value="1"/>
</dbReference>
<evidence type="ECO:0000256" key="2">
    <source>
        <dbReference type="SAM" id="SignalP"/>
    </source>
</evidence>
<evidence type="ECO:0000313" key="4">
    <source>
        <dbReference type="EMBL" id="MBB3039984.1"/>
    </source>
</evidence>
<evidence type="ECO:0000313" key="5">
    <source>
        <dbReference type="Proteomes" id="UP000567922"/>
    </source>
</evidence>
<dbReference type="RefSeq" id="WP_064438721.1">
    <property type="nucleotide sequence ID" value="NZ_BDDI01000002.1"/>
</dbReference>
<dbReference type="EMBL" id="JACHWS010000005">
    <property type="protein sequence ID" value="MBB3039984.1"/>
    <property type="molecule type" value="Genomic_DNA"/>
</dbReference>
<dbReference type="InterPro" id="IPR029058">
    <property type="entry name" value="AB_hydrolase_fold"/>
</dbReference>
<dbReference type="SUPFAM" id="SSF53474">
    <property type="entry name" value="alpha/beta-Hydrolases"/>
    <property type="match status" value="1"/>
</dbReference>
<proteinExistence type="predicted"/>
<dbReference type="Pfam" id="PF08386">
    <property type="entry name" value="Abhydrolase_4"/>
    <property type="match status" value="1"/>
</dbReference>
<dbReference type="PROSITE" id="PS51257">
    <property type="entry name" value="PROKAR_LIPOPROTEIN"/>
    <property type="match status" value="1"/>
</dbReference>
<keyword evidence="2" id="KW-0732">Signal</keyword>
<feature type="domain" description="Peptidase S33 tripeptidyl aminopeptidase-like C-terminal" evidence="3">
    <location>
        <begin position="432"/>
        <end position="532"/>
    </location>
</feature>
<evidence type="ECO:0000259" key="3">
    <source>
        <dbReference type="Pfam" id="PF08386"/>
    </source>
</evidence>
<dbReference type="OrthoDB" id="5166357at2"/>
<gene>
    <name evidence="4" type="ORF">FHU29_004474</name>
</gene>
<comment type="caution">
    <text evidence="4">The sequence shown here is derived from an EMBL/GenBank/DDBJ whole genome shotgun (WGS) entry which is preliminary data.</text>
</comment>
<keyword evidence="5" id="KW-1185">Reference proteome</keyword>
<accession>A0A839RVC2</accession>
<sequence>MQNRATVDHSPLRRRAVLALLLGACLFASACGAVPSNRPDVAIDYGPPPAGTRDEAPDGAPPELEAPQTAMRWQDCTATVLAHYNLDVDLPGVTLECVSFAVPSDPDGRVAEWLNIGLTRARLAETPENVAPLVLTTGASQPASRALATMVDTSGAILAERPIVAVDRRGTGFSDRVSCFTRALEEQQIDLGAGTPGRDPVDAAATVGRDSTLACTDHIEPLETLFTATNAAHDLNALRDFWGVDTLAVAGVGNGAVVALAYAALFPGGVSRLIIDSAPAVAESGPSMPGADSLAVAAQQAEGAEAALGTFASYCQSIDCPLGPDALGEIRSLLEQAANGQAGPLTPGAVVTAILGSLGETSQPPNDRMERLAQALAAARGGTADGLIQLSYDMHSIMGDDGQFIGQCSDATTRAVPENIRELLGGWSSDYPHVGEVLALRQLLCAAWPAIDPVELPDELSAPALLAEGENDPWSGTGTSADLRGSLLASGAATFRLGWQGMGHGVLLHSQCGAQLIAAMITNGRVPEDNTCPA</sequence>
<dbReference type="InterPro" id="IPR013595">
    <property type="entry name" value="Pept_S33_TAP-like_C"/>
</dbReference>
<dbReference type="AlphaFoldDB" id="A0A839RVC2"/>
<feature type="region of interest" description="Disordered" evidence="1">
    <location>
        <begin position="38"/>
        <end position="65"/>
    </location>
</feature>
<reference evidence="4 5" key="1">
    <citation type="submission" date="2020-08" db="EMBL/GenBank/DDBJ databases">
        <title>Sequencing the genomes of 1000 actinobacteria strains.</title>
        <authorList>
            <person name="Klenk H.-P."/>
        </authorList>
    </citation>
    <scope>NUCLEOTIDE SEQUENCE [LARGE SCALE GENOMIC DNA]</scope>
    <source>
        <strain evidence="4 5">DSM 45258</strain>
    </source>
</reference>
<protein>
    <submittedName>
        <fullName evidence="4">Pimeloyl-ACP methyl ester carboxylesterase</fullName>
    </submittedName>
</protein>